<sequence length="476" mass="53382">MWTPNMCIRPRVEDKPAPRDDTANLSLSVEARLAPRDDAANLPWALIQERFATEKPTEVLPTPEGSKPEKMKVRSVAAGNGRVGLGGSKRVERKECQKLDATTQCDENTTAAGGDYEKLFDGVDIDNVVAAGINGLDLVDVAKAPVRVRFIGVPEDNRTYMDVRKMIIEDRAFKRTQELFPALPSGCPAYIPDVDHITAWMNSMIEYRFMIGATDEFNAREYRKTLESFSSDIGHLHTLNTSGSFIFDNKSGGFIGKRPDFKFEWGYDGENYVKYEHKAFNTKNRLCLVTSYTKLMLNKPTLDRIKDLELKRPPVIEWVNGVPGCGKTTYIMRNHSKPTKFLAADLVLTASKESNNIMRSRAKNDGVDDKSVKEHYRTIGSWLMHGPGQGFTGTYDTIYVDEALMVHAGAVAFCAVQAGCKKLLMLGDSHQIPFIDREHVIPLHFENPMCYAGVTRQLENKELGGQIYESKTFLGY</sequence>
<dbReference type="AlphaFoldDB" id="A0A164MBH1"/>
<dbReference type="InterPro" id="IPR027417">
    <property type="entry name" value="P-loop_NTPase"/>
</dbReference>
<proteinExistence type="predicted"/>
<dbReference type="Gene3D" id="3.40.50.300">
    <property type="entry name" value="P-loop containing nucleotide triphosphate hydrolases"/>
    <property type="match status" value="1"/>
</dbReference>
<feature type="compositionally biased region" description="Basic and acidic residues" evidence="1">
    <location>
        <begin position="10"/>
        <end position="22"/>
    </location>
</feature>
<dbReference type="Pfam" id="PF01443">
    <property type="entry name" value="Viral_helicase1"/>
    <property type="match status" value="1"/>
</dbReference>
<dbReference type="PROSITE" id="PS51657">
    <property type="entry name" value="PSRV_HELICASE"/>
    <property type="match status" value="1"/>
</dbReference>
<dbReference type="InterPro" id="IPR027351">
    <property type="entry name" value="(+)RNA_virus_helicase_core_dom"/>
</dbReference>
<dbReference type="EMBL" id="LRGB01003032">
    <property type="protein sequence ID" value="KZS04896.1"/>
    <property type="molecule type" value="Genomic_DNA"/>
</dbReference>
<feature type="domain" description="(+)RNA virus helicase C-terminal" evidence="2">
    <location>
        <begin position="294"/>
        <end position="476"/>
    </location>
</feature>
<evidence type="ECO:0000256" key="1">
    <source>
        <dbReference type="SAM" id="MobiDB-lite"/>
    </source>
</evidence>
<name>A0A164MBH1_9CRUS</name>
<gene>
    <name evidence="3" type="ORF">APZ42_032085</name>
</gene>
<dbReference type="Proteomes" id="UP000076858">
    <property type="component" value="Unassembled WGS sequence"/>
</dbReference>
<evidence type="ECO:0000259" key="2">
    <source>
        <dbReference type="PROSITE" id="PS51657"/>
    </source>
</evidence>
<protein>
    <recommendedName>
        <fullName evidence="2">(+)RNA virus helicase C-terminal domain-containing protein</fullName>
    </recommendedName>
</protein>
<feature type="region of interest" description="Disordered" evidence="1">
    <location>
        <begin position="1"/>
        <end position="22"/>
    </location>
</feature>
<dbReference type="SUPFAM" id="SSF52540">
    <property type="entry name" value="P-loop containing nucleoside triphosphate hydrolases"/>
    <property type="match status" value="1"/>
</dbReference>
<keyword evidence="4" id="KW-1185">Reference proteome</keyword>
<organism evidence="3 4">
    <name type="scientific">Daphnia magna</name>
    <dbReference type="NCBI Taxonomy" id="35525"/>
    <lineage>
        <taxon>Eukaryota</taxon>
        <taxon>Metazoa</taxon>
        <taxon>Ecdysozoa</taxon>
        <taxon>Arthropoda</taxon>
        <taxon>Crustacea</taxon>
        <taxon>Branchiopoda</taxon>
        <taxon>Diplostraca</taxon>
        <taxon>Cladocera</taxon>
        <taxon>Anomopoda</taxon>
        <taxon>Daphniidae</taxon>
        <taxon>Daphnia</taxon>
    </lineage>
</organism>
<evidence type="ECO:0000313" key="4">
    <source>
        <dbReference type="Proteomes" id="UP000076858"/>
    </source>
</evidence>
<comment type="caution">
    <text evidence="3">The sequence shown here is derived from an EMBL/GenBank/DDBJ whole genome shotgun (WGS) entry which is preliminary data.</text>
</comment>
<evidence type="ECO:0000313" key="3">
    <source>
        <dbReference type="EMBL" id="KZS04896.1"/>
    </source>
</evidence>
<accession>A0A164MBH1</accession>
<reference evidence="3 4" key="1">
    <citation type="submission" date="2016-03" db="EMBL/GenBank/DDBJ databases">
        <title>EvidentialGene: Evidence-directed Construction of Genes on Genomes.</title>
        <authorList>
            <person name="Gilbert D.G."/>
            <person name="Choi J.-H."/>
            <person name="Mockaitis K."/>
            <person name="Colbourne J."/>
            <person name="Pfrender M."/>
        </authorList>
    </citation>
    <scope>NUCLEOTIDE SEQUENCE [LARGE SCALE GENOMIC DNA]</scope>
    <source>
        <strain evidence="3 4">Xinb3</strain>
        <tissue evidence="3">Complete organism</tissue>
    </source>
</reference>
<dbReference type="GO" id="GO:0005524">
    <property type="term" value="F:ATP binding"/>
    <property type="evidence" value="ECO:0007669"/>
    <property type="project" value="InterPro"/>
</dbReference>